<dbReference type="SUPFAM" id="SSF48403">
    <property type="entry name" value="Ankyrin repeat"/>
    <property type="match status" value="1"/>
</dbReference>
<evidence type="ECO:0000256" key="3">
    <source>
        <dbReference type="PROSITE-ProRule" id="PRU00023"/>
    </source>
</evidence>
<evidence type="ECO:0000256" key="4">
    <source>
        <dbReference type="SAM" id="MobiDB-lite"/>
    </source>
</evidence>
<dbReference type="OMA" id="EQSVCET"/>
<dbReference type="InterPro" id="IPR002110">
    <property type="entry name" value="Ankyrin_rpt"/>
</dbReference>
<dbReference type="OrthoDB" id="341259at2759"/>
<proteinExistence type="predicted"/>
<evidence type="ECO:0000313" key="6">
    <source>
        <dbReference type="Proteomes" id="UP000054408"/>
    </source>
</evidence>
<sequence>MADVSELTTSPQVQLYAFARAGRLDAIQELFAADSALNVNAPDQTGKTPLHYAAQFGWPAVVGFLLEQGAEQSVCETTGDTPLHFAAFKGHTQVVRVLMEAGADPTVSNEDGKFPHQLCDEGGATHQVLFDAYSEAYAVDPADLEGSSEYSDDDDDEDDEDEE</sequence>
<dbReference type="PROSITE" id="PS50088">
    <property type="entry name" value="ANK_REPEAT"/>
    <property type="match status" value="2"/>
</dbReference>
<organism evidence="5 6">
    <name type="scientific">Thecamonas trahens ATCC 50062</name>
    <dbReference type="NCBI Taxonomy" id="461836"/>
    <lineage>
        <taxon>Eukaryota</taxon>
        <taxon>Apusozoa</taxon>
        <taxon>Apusomonadida</taxon>
        <taxon>Apusomonadidae</taxon>
        <taxon>Thecamonas</taxon>
    </lineage>
</organism>
<dbReference type="GO" id="GO:0004842">
    <property type="term" value="F:ubiquitin-protein transferase activity"/>
    <property type="evidence" value="ECO:0007669"/>
    <property type="project" value="TreeGrafter"/>
</dbReference>
<keyword evidence="1" id="KW-0677">Repeat</keyword>
<dbReference type="PRINTS" id="PR01415">
    <property type="entry name" value="ANKYRIN"/>
</dbReference>
<dbReference type="Pfam" id="PF12796">
    <property type="entry name" value="Ank_2"/>
    <property type="match status" value="1"/>
</dbReference>
<evidence type="ECO:0000313" key="5">
    <source>
        <dbReference type="EMBL" id="KNC46868.1"/>
    </source>
</evidence>
<protein>
    <submittedName>
        <fullName evidence="5">Ankyrin repeat domain-containing protein</fullName>
    </submittedName>
</protein>
<dbReference type="eggNOG" id="ENOG502SCCH">
    <property type="taxonomic scope" value="Eukaryota"/>
</dbReference>
<dbReference type="Proteomes" id="UP000054408">
    <property type="component" value="Unassembled WGS sequence"/>
</dbReference>
<feature type="repeat" description="ANK" evidence="3">
    <location>
        <begin position="78"/>
        <end position="110"/>
    </location>
</feature>
<reference evidence="5 6" key="1">
    <citation type="submission" date="2010-05" db="EMBL/GenBank/DDBJ databases">
        <title>The Genome Sequence of Thecamonas trahens ATCC 50062.</title>
        <authorList>
            <consortium name="The Broad Institute Genome Sequencing Platform"/>
            <person name="Russ C."/>
            <person name="Cuomo C."/>
            <person name="Shea T."/>
            <person name="Young S.K."/>
            <person name="Zeng Q."/>
            <person name="Koehrsen M."/>
            <person name="Haas B."/>
            <person name="Borodovsky M."/>
            <person name="Guigo R."/>
            <person name="Alvarado L."/>
            <person name="Berlin A."/>
            <person name="Bochicchio J."/>
            <person name="Borenstein D."/>
            <person name="Chapman S."/>
            <person name="Chen Z."/>
            <person name="Freedman E."/>
            <person name="Gellesch M."/>
            <person name="Goldberg J."/>
            <person name="Griggs A."/>
            <person name="Gujja S."/>
            <person name="Heilman E."/>
            <person name="Heiman D."/>
            <person name="Hepburn T."/>
            <person name="Howarth C."/>
            <person name="Jen D."/>
            <person name="Larson L."/>
            <person name="Mehta T."/>
            <person name="Park D."/>
            <person name="Pearson M."/>
            <person name="Roberts A."/>
            <person name="Saif S."/>
            <person name="Shenoy N."/>
            <person name="Sisk P."/>
            <person name="Stolte C."/>
            <person name="Sykes S."/>
            <person name="Thomson T."/>
            <person name="Walk T."/>
            <person name="White J."/>
            <person name="Yandava C."/>
            <person name="Burger G."/>
            <person name="Gray M.W."/>
            <person name="Holland P.W.H."/>
            <person name="King N."/>
            <person name="Lang F.B.F."/>
            <person name="Roger A.J."/>
            <person name="Ruiz-Trillo I."/>
            <person name="Lander E."/>
            <person name="Nusbaum C."/>
        </authorList>
    </citation>
    <scope>NUCLEOTIDE SEQUENCE [LARGE SCALE GENOMIC DNA]</scope>
    <source>
        <strain evidence="5 6">ATCC 50062</strain>
    </source>
</reference>
<dbReference type="GeneID" id="25562911"/>
<dbReference type="PROSITE" id="PS50297">
    <property type="entry name" value="ANK_REP_REGION"/>
    <property type="match status" value="2"/>
</dbReference>
<keyword evidence="6" id="KW-1185">Reference proteome</keyword>
<evidence type="ECO:0000256" key="2">
    <source>
        <dbReference type="ARBA" id="ARBA00023043"/>
    </source>
</evidence>
<dbReference type="InterPro" id="IPR036770">
    <property type="entry name" value="Ankyrin_rpt-contain_sf"/>
</dbReference>
<keyword evidence="2 3" id="KW-0040">ANK repeat</keyword>
<dbReference type="PANTHER" id="PTHR24171:SF8">
    <property type="entry name" value="BRCA1-ASSOCIATED RING DOMAIN PROTEIN 1"/>
    <property type="match status" value="1"/>
</dbReference>
<feature type="repeat" description="ANK" evidence="3">
    <location>
        <begin position="45"/>
        <end position="77"/>
    </location>
</feature>
<accession>A0A0L0D6C6</accession>
<dbReference type="PANTHER" id="PTHR24171">
    <property type="entry name" value="ANKYRIN REPEAT DOMAIN-CONTAINING PROTEIN 39-RELATED"/>
    <property type="match status" value="1"/>
</dbReference>
<dbReference type="SMART" id="SM00248">
    <property type="entry name" value="ANK"/>
    <property type="match status" value="2"/>
</dbReference>
<dbReference type="Gene3D" id="1.25.40.20">
    <property type="entry name" value="Ankyrin repeat-containing domain"/>
    <property type="match status" value="1"/>
</dbReference>
<dbReference type="STRING" id="461836.A0A0L0D6C6"/>
<dbReference type="GO" id="GO:0085020">
    <property type="term" value="P:protein K6-linked ubiquitination"/>
    <property type="evidence" value="ECO:0007669"/>
    <property type="project" value="TreeGrafter"/>
</dbReference>
<dbReference type="RefSeq" id="XP_013760141.1">
    <property type="nucleotide sequence ID" value="XM_013904687.1"/>
</dbReference>
<gene>
    <name evidence="5" type="ORF">AMSG_03299</name>
</gene>
<name>A0A0L0D6C6_THETB</name>
<dbReference type="EMBL" id="GL349444">
    <property type="protein sequence ID" value="KNC46868.1"/>
    <property type="molecule type" value="Genomic_DNA"/>
</dbReference>
<evidence type="ECO:0000256" key="1">
    <source>
        <dbReference type="ARBA" id="ARBA00022737"/>
    </source>
</evidence>
<feature type="region of interest" description="Disordered" evidence="4">
    <location>
        <begin position="140"/>
        <end position="163"/>
    </location>
</feature>
<feature type="compositionally biased region" description="Acidic residues" evidence="4">
    <location>
        <begin position="150"/>
        <end position="163"/>
    </location>
</feature>
<dbReference type="AlphaFoldDB" id="A0A0L0D6C6"/>